<evidence type="ECO:0000256" key="1">
    <source>
        <dbReference type="ARBA" id="ARBA00006211"/>
    </source>
</evidence>
<dbReference type="Gene3D" id="3.40.50.300">
    <property type="entry name" value="P-loop containing nucleotide triphosphate hydrolases"/>
    <property type="match status" value="1"/>
</dbReference>
<evidence type="ECO:0000256" key="4">
    <source>
        <dbReference type="ARBA" id="ARBA00022741"/>
    </source>
</evidence>
<dbReference type="GO" id="GO:0005525">
    <property type="term" value="F:GTP binding"/>
    <property type="evidence" value="ECO:0007669"/>
    <property type="project" value="UniProtKB-KW"/>
</dbReference>
<dbReference type="PIRSF" id="PIRSF005624">
    <property type="entry name" value="Ni-bind_GTPase"/>
    <property type="match status" value="1"/>
</dbReference>
<name>A0A7C5JYD2_THELI</name>
<proteinExistence type="inferred from homology"/>
<dbReference type="PANTHER" id="PTHR30134:SF2">
    <property type="entry name" value="HYDROGENASE MATURATION FACTOR HYPB"/>
    <property type="match status" value="1"/>
</dbReference>
<evidence type="ECO:0000259" key="8">
    <source>
        <dbReference type="Pfam" id="PF02492"/>
    </source>
</evidence>
<evidence type="ECO:0000256" key="2">
    <source>
        <dbReference type="ARBA" id="ARBA00022596"/>
    </source>
</evidence>
<keyword evidence="5" id="KW-0378">Hydrolase</keyword>
<dbReference type="NCBIfam" id="TIGR00073">
    <property type="entry name" value="hypB"/>
    <property type="match status" value="1"/>
</dbReference>
<dbReference type="GO" id="GO:0008270">
    <property type="term" value="F:zinc ion binding"/>
    <property type="evidence" value="ECO:0007669"/>
    <property type="project" value="TreeGrafter"/>
</dbReference>
<feature type="domain" description="CobW/HypB/UreG nucleotide-binding" evidence="8">
    <location>
        <begin position="34"/>
        <end position="190"/>
    </location>
</feature>
<gene>
    <name evidence="9" type="primary">hypB</name>
    <name evidence="9" type="ORF">ENL40_00960</name>
</gene>
<dbReference type="GO" id="GO:0003924">
    <property type="term" value="F:GTPase activity"/>
    <property type="evidence" value="ECO:0007669"/>
    <property type="project" value="InterPro"/>
</dbReference>
<dbReference type="AlphaFoldDB" id="A0A7C5JYD2"/>
<sequence>MSRKVSVRKSVFAADEQYAFKIREMFKDKGILMLNIIGSPGAGKTTLLEATLKSLPFKAAVIEGDVATSRDAERISKTGTPVIQINTQGGCHLEAHLVWKALQDLPMEELDIIFVENVGNLVCPAEFDLGEDYKVAVCSVPEGPDKPLKYPHLFFRAGVVLLTKVDFLEHFNFDKELFWGDVKKLNPHAAQLEVASPVGKGMDAWFEILEKWLVEKRR</sequence>
<dbReference type="SUPFAM" id="SSF52540">
    <property type="entry name" value="P-loop containing nucleoside triphosphate hydrolases"/>
    <property type="match status" value="1"/>
</dbReference>
<keyword evidence="6" id="KW-0862">Zinc</keyword>
<dbReference type="InterPro" id="IPR027417">
    <property type="entry name" value="P-loop_NTPase"/>
</dbReference>
<dbReference type="PANTHER" id="PTHR30134">
    <property type="entry name" value="HYDROGENASE PROTEIN ASSEMBLY PROTEIN, NICKEL CHAPERONE"/>
    <property type="match status" value="1"/>
</dbReference>
<keyword evidence="3" id="KW-0479">Metal-binding</keyword>
<dbReference type="GO" id="GO:0051604">
    <property type="term" value="P:protein maturation"/>
    <property type="evidence" value="ECO:0007669"/>
    <property type="project" value="InterPro"/>
</dbReference>
<evidence type="ECO:0000256" key="6">
    <source>
        <dbReference type="ARBA" id="ARBA00022833"/>
    </source>
</evidence>
<reference evidence="9" key="1">
    <citation type="journal article" date="2020" name="mSystems">
        <title>Genome- and Community-Level Interaction Insights into Carbon Utilization and Element Cycling Functions of Hydrothermarchaeota in Hydrothermal Sediment.</title>
        <authorList>
            <person name="Zhou Z."/>
            <person name="Liu Y."/>
            <person name="Xu W."/>
            <person name="Pan J."/>
            <person name="Luo Z.H."/>
            <person name="Li M."/>
        </authorList>
    </citation>
    <scope>NUCLEOTIDE SEQUENCE [LARGE SCALE GENOMIC DNA]</scope>
    <source>
        <strain evidence="9">HyVt-93</strain>
    </source>
</reference>
<evidence type="ECO:0000256" key="3">
    <source>
        <dbReference type="ARBA" id="ARBA00022723"/>
    </source>
</evidence>
<dbReference type="InterPro" id="IPR004392">
    <property type="entry name" value="Hyd_mat_HypB"/>
</dbReference>
<dbReference type="GO" id="GO:0016151">
    <property type="term" value="F:nickel cation binding"/>
    <property type="evidence" value="ECO:0007669"/>
    <property type="project" value="InterPro"/>
</dbReference>
<dbReference type="Pfam" id="PF02492">
    <property type="entry name" value="cobW"/>
    <property type="match status" value="1"/>
</dbReference>
<accession>A0A7C5JYD2</accession>
<comment type="similarity">
    <text evidence="1">Belongs to the SIMIBI class G3E GTPase family. HypB/HupM subfamily.</text>
</comment>
<comment type="caution">
    <text evidence="9">The sequence shown here is derived from an EMBL/GenBank/DDBJ whole genome shotgun (WGS) entry which is preliminary data.</text>
</comment>
<evidence type="ECO:0000256" key="5">
    <source>
        <dbReference type="ARBA" id="ARBA00022801"/>
    </source>
</evidence>
<evidence type="ECO:0000256" key="7">
    <source>
        <dbReference type="ARBA" id="ARBA00023134"/>
    </source>
</evidence>
<dbReference type="EMBL" id="DRTU01000045">
    <property type="protein sequence ID" value="HHI00041.1"/>
    <property type="molecule type" value="Genomic_DNA"/>
</dbReference>
<dbReference type="Proteomes" id="UP000886217">
    <property type="component" value="Unassembled WGS sequence"/>
</dbReference>
<keyword evidence="4" id="KW-0547">Nucleotide-binding</keyword>
<keyword evidence="7" id="KW-0342">GTP-binding</keyword>
<dbReference type="InterPro" id="IPR003495">
    <property type="entry name" value="CobW/HypB/UreG_nucleotide-bd"/>
</dbReference>
<evidence type="ECO:0000313" key="9">
    <source>
        <dbReference type="EMBL" id="HHI00041.1"/>
    </source>
</evidence>
<keyword evidence="2" id="KW-0533">Nickel</keyword>
<protein>
    <submittedName>
        <fullName evidence="9">Hydrogenase accessory protein HypB</fullName>
    </submittedName>
</protein>
<organism evidence="9">
    <name type="scientific">Thermococcus litoralis</name>
    <dbReference type="NCBI Taxonomy" id="2265"/>
    <lineage>
        <taxon>Archaea</taxon>
        <taxon>Methanobacteriati</taxon>
        <taxon>Methanobacteriota</taxon>
        <taxon>Thermococci</taxon>
        <taxon>Thermococcales</taxon>
        <taxon>Thermococcaceae</taxon>
        <taxon>Thermococcus</taxon>
    </lineage>
</organism>